<dbReference type="OrthoDB" id="9773078at2"/>
<evidence type="ECO:0000256" key="2">
    <source>
        <dbReference type="ARBA" id="ARBA00022833"/>
    </source>
</evidence>
<dbReference type="GO" id="GO:0016491">
    <property type="term" value="F:oxidoreductase activity"/>
    <property type="evidence" value="ECO:0007669"/>
    <property type="project" value="UniProtKB-KW"/>
</dbReference>
<keyword evidence="3" id="KW-0560">Oxidoreductase</keyword>
<accession>A0A1T4VCH4</accession>
<name>A0A1T4VCH4_9GAMM</name>
<dbReference type="PANTHER" id="PTHR43401">
    <property type="entry name" value="L-THREONINE 3-DEHYDROGENASE"/>
    <property type="match status" value="1"/>
</dbReference>
<evidence type="ECO:0000313" key="6">
    <source>
        <dbReference type="Proteomes" id="UP000190162"/>
    </source>
</evidence>
<dbReference type="EMBL" id="FUXU01000063">
    <property type="protein sequence ID" value="SKA62679.1"/>
    <property type="molecule type" value="Genomic_DNA"/>
</dbReference>
<sequence length="335" mass="35662">MHMKALVYTGPQQMTYRDEPMPTPKQGEVLVEISAVGICGSDLHAYLGHDERRPAPLILGHEGAGIVRSGEMEGQAVVINPLVSCGECDHCLTGYANQCGKREIISMPPREGAFAEFVAIPKRNLVPVPDGMSLSTASLAEPIATGWHAVTKGAQLSKRPLVECKTLVYGGGAVGLAAALSLHAQGCKQIYLAETNALRRETVEAANVCSVFDPTSDDVVAANSIDLVVDCVGNKHTRIGSSSAVKPGGVIIHVGLQDSVEGLDVRKFTLQEVTFAGSYTYTMQDFKATLEAMHNGALGALDWIQERPLNEGSDAFEDLLNGRIAAAKVVLRPDE</sequence>
<dbReference type="InterPro" id="IPR011032">
    <property type="entry name" value="GroES-like_sf"/>
</dbReference>
<proteinExistence type="predicted"/>
<dbReference type="InterPro" id="IPR013154">
    <property type="entry name" value="ADH-like_N"/>
</dbReference>
<evidence type="ECO:0000313" key="5">
    <source>
        <dbReference type="EMBL" id="SKA62679.1"/>
    </source>
</evidence>
<dbReference type="Pfam" id="PF00107">
    <property type="entry name" value="ADH_zinc_N"/>
    <property type="match status" value="1"/>
</dbReference>
<evidence type="ECO:0000259" key="4">
    <source>
        <dbReference type="SMART" id="SM00829"/>
    </source>
</evidence>
<dbReference type="InterPro" id="IPR020843">
    <property type="entry name" value="ER"/>
</dbReference>
<dbReference type="InterPro" id="IPR013149">
    <property type="entry name" value="ADH-like_C"/>
</dbReference>
<dbReference type="AlphaFoldDB" id="A0A1T4VCH4"/>
<keyword evidence="6" id="KW-1185">Reference proteome</keyword>
<dbReference type="InterPro" id="IPR050129">
    <property type="entry name" value="Zn_alcohol_dh"/>
</dbReference>
<keyword evidence="1" id="KW-0479">Metal-binding</keyword>
<organism evidence="5 6">
    <name type="scientific">Enterovibrio nigricans DSM 22720</name>
    <dbReference type="NCBI Taxonomy" id="1121868"/>
    <lineage>
        <taxon>Bacteria</taxon>
        <taxon>Pseudomonadati</taxon>
        <taxon>Pseudomonadota</taxon>
        <taxon>Gammaproteobacteria</taxon>
        <taxon>Vibrionales</taxon>
        <taxon>Vibrionaceae</taxon>
        <taxon>Enterovibrio</taxon>
    </lineage>
</organism>
<dbReference type="Gene3D" id="3.40.50.720">
    <property type="entry name" value="NAD(P)-binding Rossmann-like Domain"/>
    <property type="match status" value="1"/>
</dbReference>
<reference evidence="6" key="1">
    <citation type="submission" date="2017-02" db="EMBL/GenBank/DDBJ databases">
        <authorList>
            <person name="Varghese N."/>
            <person name="Submissions S."/>
        </authorList>
    </citation>
    <scope>NUCLEOTIDE SEQUENCE [LARGE SCALE GENOMIC DNA]</scope>
    <source>
        <strain evidence="6">DSM 22720</strain>
    </source>
</reference>
<dbReference type="InterPro" id="IPR036291">
    <property type="entry name" value="NAD(P)-bd_dom_sf"/>
</dbReference>
<dbReference type="SUPFAM" id="SSF50129">
    <property type="entry name" value="GroES-like"/>
    <property type="match status" value="1"/>
</dbReference>
<dbReference type="SUPFAM" id="SSF51735">
    <property type="entry name" value="NAD(P)-binding Rossmann-fold domains"/>
    <property type="match status" value="1"/>
</dbReference>
<dbReference type="RefSeq" id="WP_078753841.1">
    <property type="nucleotide sequence ID" value="NZ_FUXU01000063.1"/>
</dbReference>
<dbReference type="GO" id="GO:0046872">
    <property type="term" value="F:metal ion binding"/>
    <property type="evidence" value="ECO:0007669"/>
    <property type="project" value="UniProtKB-KW"/>
</dbReference>
<evidence type="ECO:0000256" key="3">
    <source>
        <dbReference type="ARBA" id="ARBA00023002"/>
    </source>
</evidence>
<keyword evidence="2" id="KW-0862">Zinc</keyword>
<dbReference type="Pfam" id="PF08240">
    <property type="entry name" value="ADH_N"/>
    <property type="match status" value="1"/>
</dbReference>
<dbReference type="Proteomes" id="UP000190162">
    <property type="component" value="Unassembled WGS sequence"/>
</dbReference>
<evidence type="ECO:0000256" key="1">
    <source>
        <dbReference type="ARBA" id="ARBA00022723"/>
    </source>
</evidence>
<dbReference type="SMART" id="SM00829">
    <property type="entry name" value="PKS_ER"/>
    <property type="match status" value="1"/>
</dbReference>
<dbReference type="PANTHER" id="PTHR43401:SF2">
    <property type="entry name" value="L-THREONINE 3-DEHYDROGENASE"/>
    <property type="match status" value="1"/>
</dbReference>
<feature type="domain" description="Enoyl reductase (ER)" evidence="4">
    <location>
        <begin position="10"/>
        <end position="331"/>
    </location>
</feature>
<protein>
    <submittedName>
        <fullName evidence="5">L-iditol 2-dehydrogenase</fullName>
    </submittedName>
</protein>
<gene>
    <name evidence="5" type="ORF">SAMN02745132_03658</name>
</gene>
<dbReference type="Gene3D" id="3.90.180.10">
    <property type="entry name" value="Medium-chain alcohol dehydrogenases, catalytic domain"/>
    <property type="match status" value="1"/>
</dbReference>